<organism evidence="12 13">
    <name type="scientific">Natronobacillus azotifigens</name>
    <dbReference type="NCBI Taxonomy" id="472978"/>
    <lineage>
        <taxon>Bacteria</taxon>
        <taxon>Bacillati</taxon>
        <taxon>Bacillota</taxon>
        <taxon>Bacilli</taxon>
        <taxon>Bacillales</taxon>
        <taxon>Bacillaceae</taxon>
        <taxon>Natronobacillus</taxon>
    </lineage>
</organism>
<dbReference type="FunFam" id="3.60.15.10:FF:000002">
    <property type="entry name" value="Ribonuclease Z"/>
    <property type="match status" value="1"/>
</dbReference>
<comment type="catalytic activity">
    <reaction evidence="10">
        <text>Endonucleolytic cleavage of RNA, removing extra 3' nucleotides from tRNA precursor, generating 3' termini of tRNAs. A 3'-hydroxy group is left at the tRNA terminus and a 5'-phosphoryl group is left at the trailer molecule.</text>
        <dbReference type="EC" id="3.1.26.11"/>
    </reaction>
</comment>
<keyword evidence="5 10" id="KW-0479">Metal-binding</keyword>
<name>A0A9J6R825_9BACI</name>
<feature type="binding site" evidence="10">
    <location>
        <position position="269"/>
    </location>
    <ligand>
        <name>Zn(2+)</name>
        <dbReference type="ChEBI" id="CHEBI:29105"/>
        <label>2</label>
        <note>catalytic</note>
    </ligand>
</feature>
<protein>
    <recommendedName>
        <fullName evidence="2 10">Ribonuclease Z</fullName>
        <shortName evidence="10">RNase Z</shortName>
        <ecNumber evidence="2 10">3.1.26.11</ecNumber>
    </recommendedName>
    <alternativeName>
        <fullName evidence="10">tRNA 3 endonuclease</fullName>
    </alternativeName>
    <alternativeName>
        <fullName evidence="10">tRNase Z</fullName>
    </alternativeName>
</protein>
<comment type="cofactor">
    <cofactor evidence="10">
        <name>Zn(2+)</name>
        <dbReference type="ChEBI" id="CHEBI:29105"/>
    </cofactor>
    <text evidence="10">Binds 2 Zn(2+) ions.</text>
</comment>
<keyword evidence="13" id="KW-1185">Reference proteome</keyword>
<feature type="binding site" evidence="10">
    <location>
        <position position="211"/>
    </location>
    <ligand>
        <name>Zn(2+)</name>
        <dbReference type="ChEBI" id="CHEBI:29105"/>
        <label>1</label>
        <note>catalytic</note>
    </ligand>
</feature>
<feature type="binding site" evidence="10">
    <location>
        <position position="211"/>
    </location>
    <ligand>
        <name>Zn(2+)</name>
        <dbReference type="ChEBI" id="CHEBI:29105"/>
        <label>2</label>
        <note>catalytic</note>
    </ligand>
</feature>
<dbReference type="Proteomes" id="UP001084197">
    <property type="component" value="Unassembled WGS sequence"/>
</dbReference>
<evidence type="ECO:0000256" key="6">
    <source>
        <dbReference type="ARBA" id="ARBA00022759"/>
    </source>
</evidence>
<feature type="active site" description="Proton acceptor" evidence="10">
    <location>
        <position position="67"/>
    </location>
</feature>
<dbReference type="InterPro" id="IPR001279">
    <property type="entry name" value="Metallo-B-lactamas"/>
</dbReference>
<sequence length="310" mass="34800">MELRFLGTGAGIPSKERNVSAMALELLQERGSVWLFDCGEATQHQILHTSIRPRKLEKIFITHLHGDHIYGLPGILSSRSFQDGITPLTVYGPEGIEEYVRTSLQISGTQLTYPLYFQTVAEGIVFEDEQFTIQCLELDHKVPSYGYRITEKDLPGQLLVDKLKDLGINPGPIYQQIKENEQTFLPDGKIIERKDFIGQNKQGRVISIIGDTRYFKELIPFVNGSDLLVHEATFQAADHRLAHTYFHSTTEQAANLAASANVKSLVLTHISSRYQGKALQQLIQEATTIFSNTTIANDFDSFQITNSEAN</sequence>
<evidence type="ECO:0000313" key="13">
    <source>
        <dbReference type="Proteomes" id="UP001084197"/>
    </source>
</evidence>
<evidence type="ECO:0000313" key="12">
    <source>
        <dbReference type="EMBL" id="MCZ0701800.1"/>
    </source>
</evidence>
<dbReference type="Gene3D" id="3.60.15.10">
    <property type="entry name" value="Ribonuclease Z/Hydroxyacylglutathione hydrolase-like"/>
    <property type="match status" value="1"/>
</dbReference>
<dbReference type="NCBIfam" id="TIGR02651">
    <property type="entry name" value="RNase_Z"/>
    <property type="match status" value="1"/>
</dbReference>
<evidence type="ECO:0000256" key="2">
    <source>
        <dbReference type="ARBA" id="ARBA00012477"/>
    </source>
</evidence>
<keyword evidence="3 10" id="KW-0819">tRNA processing</keyword>
<evidence type="ECO:0000256" key="4">
    <source>
        <dbReference type="ARBA" id="ARBA00022722"/>
    </source>
</evidence>
<dbReference type="NCBIfam" id="NF000801">
    <property type="entry name" value="PRK00055.1-3"/>
    <property type="match status" value="1"/>
</dbReference>
<dbReference type="PANTHER" id="PTHR46018">
    <property type="entry name" value="ZINC PHOSPHODIESTERASE ELAC PROTEIN 1"/>
    <property type="match status" value="1"/>
</dbReference>
<dbReference type="AlphaFoldDB" id="A0A9J6R825"/>
<dbReference type="Pfam" id="PF12706">
    <property type="entry name" value="Lactamase_B_2"/>
    <property type="match status" value="1"/>
</dbReference>
<feature type="binding site" evidence="10">
    <location>
        <position position="67"/>
    </location>
    <ligand>
        <name>Zn(2+)</name>
        <dbReference type="ChEBI" id="CHEBI:29105"/>
        <label>2</label>
        <note>catalytic</note>
    </ligand>
</feature>
<keyword evidence="4 10" id="KW-0540">Nuclease</keyword>
<feature type="binding site" evidence="10">
    <location>
        <position position="65"/>
    </location>
    <ligand>
        <name>Zn(2+)</name>
        <dbReference type="ChEBI" id="CHEBI:29105"/>
        <label>1</label>
        <note>catalytic</note>
    </ligand>
</feature>
<dbReference type="HAMAP" id="MF_01818">
    <property type="entry name" value="RNase_Z_BN"/>
    <property type="match status" value="1"/>
</dbReference>
<dbReference type="PANTHER" id="PTHR46018:SF2">
    <property type="entry name" value="ZINC PHOSPHODIESTERASE ELAC PROTEIN 1"/>
    <property type="match status" value="1"/>
</dbReference>
<accession>A0A9J6R825</accession>
<feature type="binding site" evidence="10">
    <location>
        <position position="68"/>
    </location>
    <ligand>
        <name>Zn(2+)</name>
        <dbReference type="ChEBI" id="CHEBI:29105"/>
        <label>2</label>
        <note>catalytic</note>
    </ligand>
</feature>
<evidence type="ECO:0000256" key="7">
    <source>
        <dbReference type="ARBA" id="ARBA00022801"/>
    </source>
</evidence>
<dbReference type="GO" id="GO:0042802">
    <property type="term" value="F:identical protein binding"/>
    <property type="evidence" value="ECO:0007669"/>
    <property type="project" value="UniProtKB-ARBA"/>
</dbReference>
<comment type="function">
    <text evidence="9 10">Zinc phosphodiesterase, which displays some tRNA 3'-processing endonuclease activity. Probably involved in tRNA maturation, by removing a 3'-trailer from precursor tRNA.</text>
</comment>
<evidence type="ECO:0000256" key="8">
    <source>
        <dbReference type="ARBA" id="ARBA00022833"/>
    </source>
</evidence>
<keyword evidence="6 10" id="KW-0255">Endonuclease</keyword>
<feature type="binding site" evidence="10">
    <location>
        <position position="140"/>
    </location>
    <ligand>
        <name>Zn(2+)</name>
        <dbReference type="ChEBI" id="CHEBI:29105"/>
        <label>1</label>
        <note>catalytic</note>
    </ligand>
</feature>
<dbReference type="Pfam" id="PF23023">
    <property type="entry name" value="Anti-Pycsar_Apyc1"/>
    <property type="match status" value="1"/>
</dbReference>
<keyword evidence="8 10" id="KW-0862">Zinc</keyword>
<evidence type="ECO:0000256" key="3">
    <source>
        <dbReference type="ARBA" id="ARBA00022694"/>
    </source>
</evidence>
<dbReference type="SUPFAM" id="SSF56281">
    <property type="entry name" value="Metallo-hydrolase/oxidoreductase"/>
    <property type="match status" value="1"/>
</dbReference>
<evidence type="ECO:0000256" key="9">
    <source>
        <dbReference type="ARBA" id="ARBA00057812"/>
    </source>
</evidence>
<dbReference type="RefSeq" id="WP_268778571.1">
    <property type="nucleotide sequence ID" value="NZ_JAPRAT010000002.1"/>
</dbReference>
<comment type="caution">
    <text evidence="12">The sequence shown here is derived from an EMBL/GenBank/DDBJ whole genome shotgun (WGS) entry which is preliminary data.</text>
</comment>
<reference evidence="12" key="1">
    <citation type="submission" date="2022-11" db="EMBL/GenBank/DDBJ databases">
        <title>WGS of Natronobacillus azotifigens 24KS-1, an anaerobic diazotrophic haloalkaliphile from soda-rich habitats.</title>
        <authorList>
            <person name="Sorokin D.Y."/>
            <person name="Merkel A.Y."/>
        </authorList>
    </citation>
    <scope>NUCLEOTIDE SEQUENCE</scope>
    <source>
        <strain evidence="12">24KS-1</strain>
    </source>
</reference>
<dbReference type="EC" id="3.1.26.11" evidence="2 10"/>
<comment type="similarity">
    <text evidence="10">Belongs to the RNase Z family.</text>
</comment>
<dbReference type="EMBL" id="JAPRAT010000002">
    <property type="protein sequence ID" value="MCZ0701800.1"/>
    <property type="molecule type" value="Genomic_DNA"/>
</dbReference>
<dbReference type="InterPro" id="IPR036866">
    <property type="entry name" value="RibonucZ/Hydroxyglut_hydro"/>
</dbReference>
<comment type="subunit">
    <text evidence="1 10">Homodimer.</text>
</comment>
<feature type="domain" description="Metallo-beta-lactamase" evidence="11">
    <location>
        <begin position="202"/>
        <end position="270"/>
    </location>
</feature>
<dbReference type="GO" id="GO:0008270">
    <property type="term" value="F:zinc ion binding"/>
    <property type="evidence" value="ECO:0007669"/>
    <property type="project" value="UniProtKB-UniRule"/>
</dbReference>
<evidence type="ECO:0000259" key="11">
    <source>
        <dbReference type="Pfam" id="PF12706"/>
    </source>
</evidence>
<evidence type="ECO:0000256" key="10">
    <source>
        <dbReference type="HAMAP-Rule" id="MF_01818"/>
    </source>
</evidence>
<dbReference type="InterPro" id="IPR013471">
    <property type="entry name" value="RNase_Z/BN"/>
</dbReference>
<gene>
    <name evidence="10 12" type="primary">rnz</name>
    <name evidence="12" type="ORF">OWO01_01070</name>
</gene>
<keyword evidence="7 10" id="KW-0378">Hydrolase</keyword>
<evidence type="ECO:0000256" key="1">
    <source>
        <dbReference type="ARBA" id="ARBA00011738"/>
    </source>
</evidence>
<dbReference type="GO" id="GO:0042781">
    <property type="term" value="F:3'-tRNA processing endoribonuclease activity"/>
    <property type="evidence" value="ECO:0007669"/>
    <property type="project" value="UniProtKB-UniRule"/>
</dbReference>
<dbReference type="CDD" id="cd07717">
    <property type="entry name" value="RNaseZ_ZiPD-like_MBL-fold"/>
    <property type="match status" value="1"/>
</dbReference>
<feature type="binding site" evidence="10">
    <location>
        <position position="63"/>
    </location>
    <ligand>
        <name>Zn(2+)</name>
        <dbReference type="ChEBI" id="CHEBI:29105"/>
        <label>1</label>
        <note>catalytic</note>
    </ligand>
</feature>
<evidence type="ECO:0000256" key="5">
    <source>
        <dbReference type="ARBA" id="ARBA00022723"/>
    </source>
</evidence>
<proteinExistence type="inferred from homology"/>